<dbReference type="InterPro" id="IPR036771">
    <property type="entry name" value="ATPsynth_dsu/esu_N"/>
</dbReference>
<reference evidence="2" key="1">
    <citation type="submission" date="2018-02" db="EMBL/GenBank/DDBJ databases">
        <authorList>
            <person name="Cohen D.B."/>
            <person name="Kent A.D."/>
        </authorList>
    </citation>
    <scope>NUCLEOTIDE SEQUENCE</scope>
</reference>
<dbReference type="SUPFAM" id="SSF51344">
    <property type="entry name" value="Epsilon subunit of F1F0-ATP synthase N-terminal domain"/>
    <property type="match status" value="1"/>
</dbReference>
<organism evidence="2">
    <name type="scientific">Fagus sylvatica</name>
    <name type="common">Beechnut</name>
    <dbReference type="NCBI Taxonomy" id="28930"/>
    <lineage>
        <taxon>Eukaryota</taxon>
        <taxon>Viridiplantae</taxon>
        <taxon>Streptophyta</taxon>
        <taxon>Embryophyta</taxon>
        <taxon>Tracheophyta</taxon>
        <taxon>Spermatophyta</taxon>
        <taxon>Magnoliopsida</taxon>
        <taxon>eudicotyledons</taxon>
        <taxon>Gunneridae</taxon>
        <taxon>Pentapetalae</taxon>
        <taxon>rosids</taxon>
        <taxon>fabids</taxon>
        <taxon>Fagales</taxon>
        <taxon>Fagaceae</taxon>
        <taxon>Fagus</taxon>
    </lineage>
</organism>
<name>A0A2N9GN04_FAGSY</name>
<dbReference type="AlphaFoldDB" id="A0A2N9GN04"/>
<evidence type="ECO:0000256" key="1">
    <source>
        <dbReference type="SAM" id="MobiDB-lite"/>
    </source>
</evidence>
<gene>
    <name evidence="2" type="ORF">FSB_LOCUS28874</name>
</gene>
<proteinExistence type="predicted"/>
<dbReference type="EMBL" id="OIVN01002146">
    <property type="protein sequence ID" value="SPD00992.1"/>
    <property type="molecule type" value="Genomic_DNA"/>
</dbReference>
<feature type="region of interest" description="Disordered" evidence="1">
    <location>
        <begin position="1"/>
        <end position="40"/>
    </location>
</feature>
<feature type="compositionally biased region" description="Gly residues" evidence="1">
    <location>
        <begin position="10"/>
        <end position="23"/>
    </location>
</feature>
<evidence type="ECO:0000313" key="2">
    <source>
        <dbReference type="EMBL" id="SPD00992.1"/>
    </source>
</evidence>
<accession>A0A2N9GN04</accession>
<protein>
    <submittedName>
        <fullName evidence="2">Uncharacterized protein</fullName>
    </submittedName>
</protein>
<sequence>MVLAAMQRSGEGGGGGNVEGGAGNDTMEWKGDEEGGGGRGRAQVDMVIIPATTGQMGVLPGHVPTCGAEAWDYISARRKRCDKVFPEQWLGPEGPCRVHPEAKFSTTELEKLKHKLVLIFTVLSTLLSQANGYQHSMLL</sequence>
<dbReference type="Gene3D" id="2.60.15.10">
    <property type="entry name" value="F0F1 ATP synthase delta/epsilon subunit, N-terminal"/>
    <property type="match status" value="1"/>
</dbReference>